<dbReference type="InterPro" id="IPR007110">
    <property type="entry name" value="Ig-like_dom"/>
</dbReference>
<dbReference type="PROSITE" id="PS50835">
    <property type="entry name" value="IG_LIKE"/>
    <property type="match status" value="1"/>
</dbReference>
<protein>
    <recommendedName>
        <fullName evidence="3">Ig-like domain-containing protein</fullName>
    </recommendedName>
</protein>
<feature type="region of interest" description="Disordered" evidence="1">
    <location>
        <begin position="1"/>
        <end position="25"/>
    </location>
</feature>
<evidence type="ECO:0000256" key="1">
    <source>
        <dbReference type="SAM" id="MobiDB-lite"/>
    </source>
</evidence>
<evidence type="ECO:0000313" key="4">
    <source>
        <dbReference type="EMBL" id="MDA3624553.1"/>
    </source>
</evidence>
<dbReference type="RefSeq" id="WP_270947127.1">
    <property type="nucleotide sequence ID" value="NZ_JAQGLA010000004.1"/>
</dbReference>
<evidence type="ECO:0000256" key="2">
    <source>
        <dbReference type="SAM" id="Phobius"/>
    </source>
</evidence>
<dbReference type="Proteomes" id="UP001210380">
    <property type="component" value="Unassembled WGS sequence"/>
</dbReference>
<name>A0ABT4US57_9PSEU</name>
<feature type="transmembrane region" description="Helical" evidence="2">
    <location>
        <begin position="62"/>
        <end position="79"/>
    </location>
</feature>
<organism evidence="4 5">
    <name type="scientific">Saccharopolyspora oryzae</name>
    <dbReference type="NCBI Taxonomy" id="2997343"/>
    <lineage>
        <taxon>Bacteria</taxon>
        <taxon>Bacillati</taxon>
        <taxon>Actinomycetota</taxon>
        <taxon>Actinomycetes</taxon>
        <taxon>Pseudonocardiales</taxon>
        <taxon>Pseudonocardiaceae</taxon>
        <taxon>Saccharopolyspora</taxon>
    </lineage>
</organism>
<keyword evidence="5" id="KW-1185">Reference proteome</keyword>
<gene>
    <name evidence="4" type="ORF">OU415_03825</name>
</gene>
<keyword evidence="2" id="KW-0812">Transmembrane</keyword>
<evidence type="ECO:0000313" key="5">
    <source>
        <dbReference type="Proteomes" id="UP001210380"/>
    </source>
</evidence>
<keyword evidence="2" id="KW-0472">Membrane</keyword>
<evidence type="ECO:0000259" key="3">
    <source>
        <dbReference type="PROSITE" id="PS50835"/>
    </source>
</evidence>
<sequence>MDESDDEENKASDRIRNELSGEAGSVVQIGKAGSVTFNHASSSADSAKQGNDDERADQQSSGCLFIAALAAVAVIWFLFSQCGSGQDVPEESDPWPQGVSSGALMNAAREAVHTCSEAVVLAPANCPQAHQDVSSVQNVRWVLRGDPMDGAHIAYRDDLFYVYGNAVMTVSYQYQWGDPKFAVEIVPFLVKLSSDGSRLVSLEGLNDDPPEPIVKRRPEVSDERVASALRGAFADCAATSQPAMPPTCPVDTAVVPGSPPVHWSFDGDPALNTRQTFDQNSGLITVVGSYAATARYSDLITDDASRTSSGYYRASLVVESGELKVLQIEGCATDCSG</sequence>
<reference evidence="4 5" key="1">
    <citation type="submission" date="2022-11" db="EMBL/GenBank/DDBJ databases">
        <title>Draft genome sequence of Saccharopolyspora sp. WRP15-2 isolated from rhizosphere soils of wild rice in Thailand.</title>
        <authorList>
            <person name="Duangmal K."/>
            <person name="Kammanee S."/>
            <person name="Muangham S."/>
        </authorList>
    </citation>
    <scope>NUCLEOTIDE SEQUENCE [LARGE SCALE GENOMIC DNA]</scope>
    <source>
        <strain evidence="4 5">WRP15-2</strain>
    </source>
</reference>
<comment type="caution">
    <text evidence="4">The sequence shown here is derived from an EMBL/GenBank/DDBJ whole genome shotgun (WGS) entry which is preliminary data.</text>
</comment>
<accession>A0ABT4US57</accession>
<feature type="domain" description="Ig-like" evidence="3">
    <location>
        <begin position="218"/>
        <end position="308"/>
    </location>
</feature>
<proteinExistence type="predicted"/>
<dbReference type="EMBL" id="JAQGLA010000004">
    <property type="protein sequence ID" value="MDA3624553.1"/>
    <property type="molecule type" value="Genomic_DNA"/>
</dbReference>
<feature type="compositionally biased region" description="Basic and acidic residues" evidence="1">
    <location>
        <begin position="9"/>
        <end position="19"/>
    </location>
</feature>
<keyword evidence="2" id="KW-1133">Transmembrane helix</keyword>